<dbReference type="Proteomes" id="UP000447574">
    <property type="component" value="Unassembled WGS sequence"/>
</dbReference>
<name>A0A7X1WSV1_9PSED</name>
<evidence type="ECO:0000313" key="2">
    <source>
        <dbReference type="Proteomes" id="UP000447574"/>
    </source>
</evidence>
<comment type="caution">
    <text evidence="1">The sequence shown here is derived from an EMBL/GenBank/DDBJ whole genome shotgun (WGS) entry which is preliminary data.</text>
</comment>
<proteinExistence type="predicted"/>
<reference evidence="1 2" key="1">
    <citation type="submission" date="2019-10" db="EMBL/GenBank/DDBJ databases">
        <title>Evaluation of single-gene subtyping targets for Pseudomonas.</title>
        <authorList>
            <person name="Reichler S.J."/>
            <person name="Orsi R.H."/>
            <person name="Wiedmann M."/>
            <person name="Martin N.H."/>
            <person name="Murphy S.I."/>
        </authorList>
    </citation>
    <scope>NUCLEOTIDE SEQUENCE [LARGE SCALE GENOMIC DNA]</scope>
    <source>
        <strain evidence="1 2">FSL R10-2932</strain>
    </source>
</reference>
<sequence>MSKYPQLAFKMVTGTQEATALATKLVLESAFFQVTPLPGDEYEFAVKIDRESLLADPVDRPVGEFEDADFTTMDLKDLAAWYQRNVGYDPVEDDPTTQLEDLRALCTEMLAIDRAGGLDSN</sequence>
<dbReference type="AlphaFoldDB" id="A0A7X1WSV1"/>
<protein>
    <submittedName>
        <fullName evidence="1">Uncharacterized protein</fullName>
    </submittedName>
</protein>
<dbReference type="RefSeq" id="WP_153437709.1">
    <property type="nucleotide sequence ID" value="NZ_WIWF01000007.1"/>
</dbReference>
<gene>
    <name evidence="1" type="ORF">GHO37_03020</name>
</gene>
<dbReference type="EMBL" id="WIWF01000007">
    <property type="protein sequence ID" value="MQT73280.1"/>
    <property type="molecule type" value="Genomic_DNA"/>
</dbReference>
<evidence type="ECO:0000313" key="1">
    <source>
        <dbReference type="EMBL" id="MQT73280.1"/>
    </source>
</evidence>
<accession>A0A7X1WSV1</accession>
<organism evidence="1 2">
    <name type="scientific">Pseudomonas helleri</name>
    <dbReference type="NCBI Taxonomy" id="1608996"/>
    <lineage>
        <taxon>Bacteria</taxon>
        <taxon>Pseudomonadati</taxon>
        <taxon>Pseudomonadota</taxon>
        <taxon>Gammaproteobacteria</taxon>
        <taxon>Pseudomonadales</taxon>
        <taxon>Pseudomonadaceae</taxon>
        <taxon>Pseudomonas</taxon>
    </lineage>
</organism>